<dbReference type="EMBL" id="RBVX01000046">
    <property type="protein sequence ID" value="RSL29970.1"/>
    <property type="molecule type" value="Genomic_DNA"/>
</dbReference>
<dbReference type="Gene3D" id="3.30.160.170">
    <property type="entry name" value="FlaG-like"/>
    <property type="match status" value="1"/>
</dbReference>
<dbReference type="RefSeq" id="WP_125561568.1">
    <property type="nucleotide sequence ID" value="NZ_RBVX01000046.1"/>
</dbReference>
<proteinExistence type="predicted"/>
<dbReference type="AlphaFoldDB" id="A0A3R9QGF2"/>
<dbReference type="PANTHER" id="PTHR37166">
    <property type="entry name" value="PROTEIN FLAG"/>
    <property type="match status" value="1"/>
</dbReference>
<dbReference type="InterPro" id="IPR035924">
    <property type="entry name" value="FlaG-like_sf"/>
</dbReference>
<accession>A0A3R9QGF2</accession>
<dbReference type="PANTHER" id="PTHR37166:SF1">
    <property type="entry name" value="PROTEIN FLAG"/>
    <property type="match status" value="1"/>
</dbReference>
<dbReference type="InterPro" id="IPR005186">
    <property type="entry name" value="FlaG"/>
</dbReference>
<dbReference type="OrthoDB" id="9799867at2"/>
<keyword evidence="1" id="KW-0282">Flagellum</keyword>
<evidence type="ECO:0000313" key="2">
    <source>
        <dbReference type="Proteomes" id="UP000275076"/>
    </source>
</evidence>
<comment type="caution">
    <text evidence="1">The sequence shown here is derived from an EMBL/GenBank/DDBJ whole genome shotgun (WGS) entry which is preliminary data.</text>
</comment>
<protein>
    <submittedName>
        <fullName evidence="1">Flagellar biosynthesis protein FlaG</fullName>
    </submittedName>
</protein>
<reference evidence="1 2" key="1">
    <citation type="submission" date="2018-10" db="EMBL/GenBank/DDBJ databases">
        <title>Draft genome sequence of Bacillus salarius IM0101, isolated from a hypersaline soil in Inner Mongolia, China.</title>
        <authorList>
            <person name="Yamprayoonswat W."/>
            <person name="Boonvisut S."/>
            <person name="Jumpathong W."/>
            <person name="Sittihan S."/>
            <person name="Ruangsuj P."/>
            <person name="Wanthongcharoen S."/>
            <person name="Thongpramul N."/>
            <person name="Pimmason S."/>
            <person name="Yu B."/>
            <person name="Yasawong M."/>
        </authorList>
    </citation>
    <scope>NUCLEOTIDE SEQUENCE [LARGE SCALE GENOMIC DNA]</scope>
    <source>
        <strain evidence="1 2">IM0101</strain>
    </source>
</reference>
<dbReference type="Proteomes" id="UP000275076">
    <property type="component" value="Unassembled WGS sequence"/>
</dbReference>
<gene>
    <name evidence="1" type="ORF">D7Z54_28545</name>
</gene>
<keyword evidence="2" id="KW-1185">Reference proteome</keyword>
<name>A0A3R9QGF2_9BACI</name>
<keyword evidence="1" id="KW-0966">Cell projection</keyword>
<dbReference type="SUPFAM" id="SSF160214">
    <property type="entry name" value="FlaG-like"/>
    <property type="match status" value="1"/>
</dbReference>
<sequence length="123" mass="13682">MGVHVSDIAKTSDTMLQVGYSSGGQKTMDRLSPLENIQQDTKNPSGMLPDSEELQKQADGVNEMLEATHTNLKFNVHDKLDQVFVQVLERGTEEVIREIPPEKFLDVKASMLEQAGLLVDEKV</sequence>
<evidence type="ECO:0000313" key="1">
    <source>
        <dbReference type="EMBL" id="RSL29970.1"/>
    </source>
</evidence>
<dbReference type="Pfam" id="PF03646">
    <property type="entry name" value="FlaG"/>
    <property type="match status" value="1"/>
</dbReference>
<keyword evidence="1" id="KW-0969">Cilium</keyword>
<organism evidence="1 2">
    <name type="scientific">Salibacterium salarium</name>
    <dbReference type="NCBI Taxonomy" id="284579"/>
    <lineage>
        <taxon>Bacteria</taxon>
        <taxon>Bacillati</taxon>
        <taxon>Bacillota</taxon>
        <taxon>Bacilli</taxon>
        <taxon>Bacillales</taxon>
        <taxon>Bacillaceae</taxon>
    </lineage>
</organism>